<keyword evidence="9" id="KW-1185">Reference proteome</keyword>
<comment type="caution">
    <text evidence="8">The sequence shown here is derived from an EMBL/GenBank/DDBJ whole genome shotgun (WGS) entry which is preliminary data.</text>
</comment>
<dbReference type="Proteomes" id="UP000235916">
    <property type="component" value="Unassembled WGS sequence"/>
</dbReference>
<evidence type="ECO:0000313" key="9">
    <source>
        <dbReference type="Proteomes" id="UP000235916"/>
    </source>
</evidence>
<dbReference type="Gene3D" id="1.10.1760.20">
    <property type="match status" value="1"/>
</dbReference>
<evidence type="ECO:0000256" key="3">
    <source>
        <dbReference type="ARBA" id="ARBA00022475"/>
    </source>
</evidence>
<dbReference type="GO" id="GO:0000041">
    <property type="term" value="P:transition metal ion transport"/>
    <property type="evidence" value="ECO:0007669"/>
    <property type="project" value="InterPro"/>
</dbReference>
<evidence type="ECO:0000256" key="4">
    <source>
        <dbReference type="ARBA" id="ARBA00022692"/>
    </source>
</evidence>
<feature type="transmembrane region" description="Helical" evidence="7">
    <location>
        <begin position="101"/>
        <end position="122"/>
    </location>
</feature>
<evidence type="ECO:0000256" key="5">
    <source>
        <dbReference type="ARBA" id="ARBA00022989"/>
    </source>
</evidence>
<dbReference type="RefSeq" id="WP_102766532.1">
    <property type="nucleotide sequence ID" value="NZ_POSP01000001.1"/>
</dbReference>
<keyword evidence="3" id="KW-1003">Cell membrane</keyword>
<dbReference type="InterPro" id="IPR002751">
    <property type="entry name" value="CbiM/NikMN"/>
</dbReference>
<evidence type="ECO:0000313" key="8">
    <source>
        <dbReference type="EMBL" id="PND40397.1"/>
    </source>
</evidence>
<accession>A0A2N8L3W7</accession>
<feature type="transmembrane region" description="Helical" evidence="7">
    <location>
        <begin position="36"/>
        <end position="55"/>
    </location>
</feature>
<sequence length="217" mass="23388">MHIEPGLIAPAKLTLAAAVAAPLVLAHLPPLFKQPALLLRTLLAALFFSLFMQAFHMKAGPSELHFLGAMPLYLSFGFVPTLLGLPLGLLLQGLVFEPQDLVHLAVNSLSLMLPLMAVHHGLARRLVHGERPVTVKTLLQLDSAYYGGVIAMVGFWLAMGQGETSLAEWARFAVAYAPVVLLEPLVTLGTLWLLRADGPLRRLPLAAQCFAPQPGRA</sequence>
<keyword evidence="2" id="KW-0813">Transport</keyword>
<dbReference type="AlphaFoldDB" id="A0A2N8L3W7"/>
<evidence type="ECO:0000256" key="7">
    <source>
        <dbReference type="SAM" id="Phobius"/>
    </source>
</evidence>
<feature type="transmembrane region" description="Helical" evidence="7">
    <location>
        <begin position="67"/>
        <end position="89"/>
    </location>
</feature>
<protein>
    <submittedName>
        <fullName evidence="8">Cobalamin biosynthesis protein CbiM</fullName>
    </submittedName>
</protein>
<comment type="subcellular location">
    <subcellularLocation>
        <location evidence="1">Cell membrane</location>
        <topology evidence="1">Multi-pass membrane protein</topology>
    </subcellularLocation>
</comment>
<evidence type="ECO:0000256" key="6">
    <source>
        <dbReference type="ARBA" id="ARBA00023136"/>
    </source>
</evidence>
<dbReference type="EMBL" id="POSP01000001">
    <property type="protein sequence ID" value="PND40397.1"/>
    <property type="molecule type" value="Genomic_DNA"/>
</dbReference>
<keyword evidence="5 7" id="KW-1133">Transmembrane helix</keyword>
<organism evidence="8 9">
    <name type="scientific">Kinneretia aquatilis</name>
    <dbReference type="NCBI Taxonomy" id="2070761"/>
    <lineage>
        <taxon>Bacteria</taxon>
        <taxon>Pseudomonadati</taxon>
        <taxon>Pseudomonadota</taxon>
        <taxon>Betaproteobacteria</taxon>
        <taxon>Burkholderiales</taxon>
        <taxon>Sphaerotilaceae</taxon>
        <taxon>Roseateles</taxon>
    </lineage>
</organism>
<feature type="transmembrane region" description="Helical" evidence="7">
    <location>
        <begin position="173"/>
        <end position="194"/>
    </location>
</feature>
<reference evidence="8 9" key="1">
    <citation type="submission" date="2018-01" db="EMBL/GenBank/DDBJ databases">
        <title>Draft genome sequence of Paucibacter aquatile CR182 isolated from freshwater of the Nakdong River.</title>
        <authorList>
            <person name="Choi A."/>
            <person name="Chung E.J."/>
        </authorList>
    </citation>
    <scope>NUCLEOTIDE SEQUENCE [LARGE SCALE GENOMIC DNA]</scope>
    <source>
        <strain evidence="8 9">CR182</strain>
    </source>
</reference>
<keyword evidence="4 7" id="KW-0812">Transmembrane</keyword>
<gene>
    <name evidence="8" type="ORF">C1O66_03210</name>
</gene>
<dbReference type="OrthoDB" id="4710659at2"/>
<dbReference type="Pfam" id="PF01891">
    <property type="entry name" value="CbiM"/>
    <property type="match status" value="1"/>
</dbReference>
<keyword evidence="6 7" id="KW-0472">Membrane</keyword>
<evidence type="ECO:0000256" key="1">
    <source>
        <dbReference type="ARBA" id="ARBA00004651"/>
    </source>
</evidence>
<proteinExistence type="predicted"/>
<feature type="transmembrane region" description="Helical" evidence="7">
    <location>
        <begin position="143"/>
        <end position="161"/>
    </location>
</feature>
<dbReference type="GO" id="GO:0005886">
    <property type="term" value="C:plasma membrane"/>
    <property type="evidence" value="ECO:0007669"/>
    <property type="project" value="UniProtKB-SubCell"/>
</dbReference>
<evidence type="ECO:0000256" key="2">
    <source>
        <dbReference type="ARBA" id="ARBA00022448"/>
    </source>
</evidence>
<name>A0A2N8L3W7_9BURK</name>